<dbReference type="GO" id="GO:0016846">
    <property type="term" value="F:carbon-sulfur lyase activity"/>
    <property type="evidence" value="ECO:0007669"/>
    <property type="project" value="InterPro"/>
</dbReference>
<evidence type="ECO:0000313" key="6">
    <source>
        <dbReference type="EMBL" id="SDL03887.1"/>
    </source>
</evidence>
<dbReference type="GO" id="GO:0046872">
    <property type="term" value="F:metal ion binding"/>
    <property type="evidence" value="ECO:0007669"/>
    <property type="project" value="UniProtKB-KW"/>
</dbReference>
<keyword evidence="3" id="KW-0862">Zinc</keyword>
<reference evidence="6 7" key="1">
    <citation type="submission" date="2016-10" db="EMBL/GenBank/DDBJ databases">
        <authorList>
            <person name="de Groot N.N."/>
        </authorList>
    </citation>
    <scope>NUCLEOTIDE SEQUENCE [LARGE SCALE GENOMIC DNA]</scope>
    <source>
        <strain evidence="6 7">DSM 25294</strain>
    </source>
</reference>
<dbReference type="InterPro" id="IPR011057">
    <property type="entry name" value="Mss4-like_sf"/>
</dbReference>
<keyword evidence="4" id="KW-0456">Lyase</keyword>
<dbReference type="PANTHER" id="PTHR33337">
    <property type="entry name" value="GFA DOMAIN-CONTAINING PROTEIN"/>
    <property type="match status" value="1"/>
</dbReference>
<protein>
    <submittedName>
        <fullName evidence="6">Uncharacterized conserved protein</fullName>
    </submittedName>
</protein>
<evidence type="ECO:0000259" key="5">
    <source>
        <dbReference type="PROSITE" id="PS51891"/>
    </source>
</evidence>
<dbReference type="Proteomes" id="UP000199382">
    <property type="component" value="Unassembled WGS sequence"/>
</dbReference>
<dbReference type="EMBL" id="FNEK01000065">
    <property type="protein sequence ID" value="SDL03887.1"/>
    <property type="molecule type" value="Genomic_DNA"/>
</dbReference>
<evidence type="ECO:0000256" key="2">
    <source>
        <dbReference type="ARBA" id="ARBA00022723"/>
    </source>
</evidence>
<feature type="domain" description="CENP-V/GFA" evidence="5">
    <location>
        <begin position="5"/>
        <end position="109"/>
    </location>
</feature>
<comment type="similarity">
    <text evidence="1">Belongs to the Gfa family.</text>
</comment>
<evidence type="ECO:0000256" key="3">
    <source>
        <dbReference type="ARBA" id="ARBA00022833"/>
    </source>
</evidence>
<dbReference type="PROSITE" id="PS51891">
    <property type="entry name" value="CENP_V_GFA"/>
    <property type="match status" value="1"/>
</dbReference>
<dbReference type="PANTHER" id="PTHR33337:SF40">
    <property type="entry name" value="CENP-V_GFA DOMAIN-CONTAINING PROTEIN-RELATED"/>
    <property type="match status" value="1"/>
</dbReference>
<evidence type="ECO:0000256" key="4">
    <source>
        <dbReference type="ARBA" id="ARBA00023239"/>
    </source>
</evidence>
<name>A0A1G9GT88_9RHOB</name>
<keyword evidence="2" id="KW-0479">Metal-binding</keyword>
<keyword evidence="7" id="KW-1185">Reference proteome</keyword>
<dbReference type="InterPro" id="IPR006913">
    <property type="entry name" value="CENP-V/GFA"/>
</dbReference>
<evidence type="ECO:0000256" key="1">
    <source>
        <dbReference type="ARBA" id="ARBA00005495"/>
    </source>
</evidence>
<dbReference type="AlphaFoldDB" id="A0A1G9GT88"/>
<sequence length="168" mass="18484">MDARHEGGCLCGDIRFAVTSEPLRLYICSCRFCQRMTAAAGNTMAPFLRENVKLLSGTPDVYENVSEGSGKKMWLNSCPACHSTMFMTWENFSKAVGVFCGSFDNPNWFARNLENTVYTFAEEAPKGTVFPAGFPVYKGHALSDGGAINSPTVYPVHSMVTNKAERDK</sequence>
<dbReference type="SUPFAM" id="SSF51316">
    <property type="entry name" value="Mss4-like"/>
    <property type="match status" value="1"/>
</dbReference>
<dbReference type="STRING" id="571298.SAMN04488026_10654"/>
<dbReference type="OrthoDB" id="9807246at2"/>
<gene>
    <name evidence="6" type="ORF">SAMN04488026_10654</name>
</gene>
<organism evidence="6 7">
    <name type="scientific">Aliiruegeria lutimaris</name>
    <dbReference type="NCBI Taxonomy" id="571298"/>
    <lineage>
        <taxon>Bacteria</taxon>
        <taxon>Pseudomonadati</taxon>
        <taxon>Pseudomonadota</taxon>
        <taxon>Alphaproteobacteria</taxon>
        <taxon>Rhodobacterales</taxon>
        <taxon>Roseobacteraceae</taxon>
        <taxon>Aliiruegeria</taxon>
    </lineage>
</organism>
<dbReference type="Pfam" id="PF04828">
    <property type="entry name" value="GFA"/>
    <property type="match status" value="1"/>
</dbReference>
<evidence type="ECO:0000313" key="7">
    <source>
        <dbReference type="Proteomes" id="UP000199382"/>
    </source>
</evidence>
<dbReference type="Gene3D" id="3.90.1590.10">
    <property type="entry name" value="glutathione-dependent formaldehyde- activating enzyme (gfa)"/>
    <property type="match status" value="1"/>
</dbReference>
<accession>A0A1G9GT88</accession>
<dbReference type="RefSeq" id="WP_093162275.1">
    <property type="nucleotide sequence ID" value="NZ_FNEK01000065.1"/>
</dbReference>
<proteinExistence type="inferred from homology"/>